<feature type="non-terminal residue" evidence="3">
    <location>
        <position position="1"/>
    </location>
</feature>
<keyword evidence="4" id="KW-1185">Reference proteome</keyword>
<protein>
    <recommendedName>
        <fullName evidence="2">HAT C-terminal dimerisation domain-containing protein</fullName>
    </recommendedName>
</protein>
<evidence type="ECO:0000313" key="3">
    <source>
        <dbReference type="EMBL" id="KAJ7199886.1"/>
    </source>
</evidence>
<evidence type="ECO:0000259" key="2">
    <source>
        <dbReference type="Pfam" id="PF05699"/>
    </source>
</evidence>
<organism evidence="3 4">
    <name type="scientific">Mycena pura</name>
    <dbReference type="NCBI Taxonomy" id="153505"/>
    <lineage>
        <taxon>Eukaryota</taxon>
        <taxon>Fungi</taxon>
        <taxon>Dikarya</taxon>
        <taxon>Basidiomycota</taxon>
        <taxon>Agaricomycotina</taxon>
        <taxon>Agaricomycetes</taxon>
        <taxon>Agaricomycetidae</taxon>
        <taxon>Agaricales</taxon>
        <taxon>Marasmiineae</taxon>
        <taxon>Mycenaceae</taxon>
        <taxon>Mycena</taxon>
    </lineage>
</organism>
<proteinExistence type="predicted"/>
<reference evidence="3" key="1">
    <citation type="submission" date="2023-03" db="EMBL/GenBank/DDBJ databases">
        <title>Massive genome expansion in bonnet fungi (Mycena s.s.) driven by repeated elements and novel gene families across ecological guilds.</title>
        <authorList>
            <consortium name="Lawrence Berkeley National Laboratory"/>
            <person name="Harder C.B."/>
            <person name="Miyauchi S."/>
            <person name="Viragh M."/>
            <person name="Kuo A."/>
            <person name="Thoen E."/>
            <person name="Andreopoulos B."/>
            <person name="Lu D."/>
            <person name="Skrede I."/>
            <person name="Drula E."/>
            <person name="Henrissat B."/>
            <person name="Morin E."/>
            <person name="Kohler A."/>
            <person name="Barry K."/>
            <person name="LaButti K."/>
            <person name="Morin E."/>
            <person name="Salamov A."/>
            <person name="Lipzen A."/>
            <person name="Mereny Z."/>
            <person name="Hegedus B."/>
            <person name="Baldrian P."/>
            <person name="Stursova M."/>
            <person name="Weitz H."/>
            <person name="Taylor A."/>
            <person name="Grigoriev I.V."/>
            <person name="Nagy L.G."/>
            <person name="Martin F."/>
            <person name="Kauserud H."/>
        </authorList>
    </citation>
    <scope>NUCLEOTIDE SEQUENCE</scope>
    <source>
        <strain evidence="3">9144</strain>
    </source>
</reference>
<dbReference type="AlphaFoldDB" id="A0AAD6V4Z2"/>
<accession>A0AAD6V4Z2</accession>
<dbReference type="GO" id="GO:0046983">
    <property type="term" value="F:protein dimerization activity"/>
    <property type="evidence" value="ECO:0007669"/>
    <property type="project" value="InterPro"/>
</dbReference>
<gene>
    <name evidence="3" type="ORF">GGX14DRAFT_334690</name>
</gene>
<dbReference type="Proteomes" id="UP001219525">
    <property type="component" value="Unassembled WGS sequence"/>
</dbReference>
<name>A0AAD6V4Z2_9AGAR</name>
<feature type="compositionally biased region" description="Basic residues" evidence="1">
    <location>
        <begin position="270"/>
        <end position="281"/>
    </location>
</feature>
<feature type="non-terminal residue" evidence="3">
    <location>
        <position position="315"/>
    </location>
</feature>
<comment type="caution">
    <text evidence="3">The sequence shown here is derived from an EMBL/GenBank/DDBJ whole genome shotgun (WGS) entry which is preliminary data.</text>
</comment>
<sequence length="315" mass="36205">LEQYEAIVAPLIRSLWSLEVYVLWLATCGALNILLKKSSNETGITKSLKASVNGIINTRFSEFFTNDLYLVAFILDNRYSEDEFFIDTAESRKIPSREELASALPAGMTALPSPRMQGVPLYRRIRHFLLCLLKPELARAFKKREPKGAPFTLDVFPWDLDGGAAVAAFEQQFDAFWRREWPFDSASTARSTEPLEYWRQLESHKFSRVLGYLAVKIFSITVNSMVDERTNSMLTWFNSPYRGRQTASSMESMIMIGQWYRQHESEGTARSKKKEQKRPGVKFHDLDKTYLKSVQSRPHPTRTVDDSDSSEDESD</sequence>
<dbReference type="InterPro" id="IPR012337">
    <property type="entry name" value="RNaseH-like_sf"/>
</dbReference>
<evidence type="ECO:0000256" key="1">
    <source>
        <dbReference type="SAM" id="MobiDB-lite"/>
    </source>
</evidence>
<dbReference type="EMBL" id="JARJCW010000066">
    <property type="protein sequence ID" value="KAJ7199886.1"/>
    <property type="molecule type" value="Genomic_DNA"/>
</dbReference>
<dbReference type="InterPro" id="IPR008906">
    <property type="entry name" value="HATC_C_dom"/>
</dbReference>
<evidence type="ECO:0000313" key="4">
    <source>
        <dbReference type="Proteomes" id="UP001219525"/>
    </source>
</evidence>
<feature type="domain" description="HAT C-terminal dimerisation" evidence="2">
    <location>
        <begin position="185"/>
        <end position="260"/>
    </location>
</feature>
<dbReference type="Pfam" id="PF05699">
    <property type="entry name" value="Dimer_Tnp_hAT"/>
    <property type="match status" value="1"/>
</dbReference>
<feature type="compositionally biased region" description="Acidic residues" evidence="1">
    <location>
        <begin position="306"/>
        <end position="315"/>
    </location>
</feature>
<dbReference type="SUPFAM" id="SSF53098">
    <property type="entry name" value="Ribonuclease H-like"/>
    <property type="match status" value="1"/>
</dbReference>
<feature type="region of interest" description="Disordered" evidence="1">
    <location>
        <begin position="265"/>
        <end position="315"/>
    </location>
</feature>